<evidence type="ECO:0000256" key="4">
    <source>
        <dbReference type="ARBA" id="ARBA00023239"/>
    </source>
</evidence>
<organism evidence="6 7">
    <name type="scientific">Pseudomonas putida</name>
    <name type="common">Arthrobacter siderocapsulatus</name>
    <dbReference type="NCBI Taxonomy" id="303"/>
    <lineage>
        <taxon>Bacteria</taxon>
        <taxon>Pseudomonadati</taxon>
        <taxon>Pseudomonadota</taxon>
        <taxon>Gammaproteobacteria</taxon>
        <taxon>Pseudomonadales</taxon>
        <taxon>Pseudomonadaceae</taxon>
        <taxon>Pseudomonas</taxon>
    </lineage>
</organism>
<dbReference type="PANTHER" id="PTHR33337:SF40">
    <property type="entry name" value="CENP-V_GFA DOMAIN-CONTAINING PROTEIN-RELATED"/>
    <property type="match status" value="1"/>
</dbReference>
<keyword evidence="2" id="KW-0479">Metal-binding</keyword>
<dbReference type="GO" id="GO:0046872">
    <property type="term" value="F:metal ion binding"/>
    <property type="evidence" value="ECO:0007669"/>
    <property type="project" value="UniProtKB-KW"/>
</dbReference>
<feature type="domain" description="CENP-V/GFA" evidence="5">
    <location>
        <begin position="3"/>
        <end position="110"/>
    </location>
</feature>
<protein>
    <submittedName>
        <fullName evidence="6">Aldehyde-activating protein</fullName>
    </submittedName>
</protein>
<proteinExistence type="inferred from homology"/>
<dbReference type="InterPro" id="IPR011057">
    <property type="entry name" value="Mss4-like_sf"/>
</dbReference>
<evidence type="ECO:0000313" key="7">
    <source>
        <dbReference type="Proteomes" id="UP000251617"/>
    </source>
</evidence>
<dbReference type="PROSITE" id="PS51891">
    <property type="entry name" value="CENP_V_GFA"/>
    <property type="match status" value="1"/>
</dbReference>
<evidence type="ECO:0000256" key="3">
    <source>
        <dbReference type="ARBA" id="ARBA00022833"/>
    </source>
</evidence>
<sequence>MKIQGGCRCGQVTFESDHPAIMTSACHCTGCQKMSGSVFSLTALFPAEGFRVTRGAPVRGGLRGATRHEFCPHCMSWLFTRPAGNDAVVGVRSSLLENPQHYAPFMETWTQEKLPWACTGAVVSFEGFPDPQDYPALMARFAQR</sequence>
<dbReference type="Proteomes" id="UP000251617">
    <property type="component" value="Chromosome"/>
</dbReference>
<reference evidence="6 7" key="1">
    <citation type="submission" date="2018-06" db="EMBL/GenBank/DDBJ databases">
        <title>The genome of Pseudomonas putida NX-1, a lignin degrader.</title>
        <authorList>
            <person name="Xu Z."/>
        </authorList>
    </citation>
    <scope>NUCLEOTIDE SEQUENCE [LARGE SCALE GENOMIC DNA]</scope>
    <source>
        <strain evidence="6 7">NX-1</strain>
    </source>
</reference>
<dbReference type="AlphaFoldDB" id="A0AAD0L6T4"/>
<evidence type="ECO:0000313" key="6">
    <source>
        <dbReference type="EMBL" id="AXA25396.1"/>
    </source>
</evidence>
<evidence type="ECO:0000259" key="5">
    <source>
        <dbReference type="PROSITE" id="PS51891"/>
    </source>
</evidence>
<dbReference type="SUPFAM" id="SSF51316">
    <property type="entry name" value="Mss4-like"/>
    <property type="match status" value="1"/>
</dbReference>
<dbReference type="EMBL" id="CP030750">
    <property type="protein sequence ID" value="AXA25396.1"/>
    <property type="molecule type" value="Genomic_DNA"/>
</dbReference>
<dbReference type="GO" id="GO:0016846">
    <property type="term" value="F:carbon-sulfur lyase activity"/>
    <property type="evidence" value="ECO:0007669"/>
    <property type="project" value="InterPro"/>
</dbReference>
<dbReference type="PANTHER" id="PTHR33337">
    <property type="entry name" value="GFA DOMAIN-CONTAINING PROTEIN"/>
    <property type="match status" value="1"/>
</dbReference>
<comment type="similarity">
    <text evidence="1">Belongs to the Gfa family.</text>
</comment>
<name>A0AAD0L6T4_PSEPU</name>
<dbReference type="Gene3D" id="3.90.1590.10">
    <property type="entry name" value="glutathione-dependent formaldehyde- activating enzyme (gfa)"/>
    <property type="match status" value="1"/>
</dbReference>
<evidence type="ECO:0000256" key="2">
    <source>
        <dbReference type="ARBA" id="ARBA00022723"/>
    </source>
</evidence>
<gene>
    <name evidence="6" type="ORF">C1S65_15190</name>
</gene>
<dbReference type="Pfam" id="PF04828">
    <property type="entry name" value="GFA"/>
    <property type="match status" value="1"/>
</dbReference>
<evidence type="ECO:0000256" key="1">
    <source>
        <dbReference type="ARBA" id="ARBA00005495"/>
    </source>
</evidence>
<accession>A0AAD0L6T4</accession>
<dbReference type="RefSeq" id="WP_112898484.1">
    <property type="nucleotide sequence ID" value="NZ_CP030750.1"/>
</dbReference>
<dbReference type="InterPro" id="IPR006913">
    <property type="entry name" value="CENP-V/GFA"/>
</dbReference>
<keyword evidence="3" id="KW-0862">Zinc</keyword>
<keyword evidence="4" id="KW-0456">Lyase</keyword>